<reference evidence="1 2" key="1">
    <citation type="submission" date="2016-09" db="EMBL/GenBank/DDBJ databases">
        <title>Aspergillus awamori IFM 58123T.</title>
        <authorList>
            <person name="Kusuya Y."/>
            <person name="Shimizu M."/>
            <person name="Takahashi H."/>
            <person name="Yaguchi T."/>
        </authorList>
    </citation>
    <scope>NUCLEOTIDE SEQUENCE [LARGE SCALE GENOMIC DNA]</scope>
    <source>
        <strain evidence="1 2">IFM 58123</strain>
    </source>
</reference>
<comment type="caution">
    <text evidence="1">The sequence shown here is derived from an EMBL/GenBank/DDBJ whole genome shotgun (WGS) entry which is preliminary data.</text>
</comment>
<gene>
    <name evidence="1" type="ORF">AAWM_01790</name>
</gene>
<dbReference type="InterPro" id="IPR043129">
    <property type="entry name" value="ATPase_NBD"/>
</dbReference>
<dbReference type="CDD" id="cd10170">
    <property type="entry name" value="ASKHA_NBD_HSP70"/>
    <property type="match status" value="1"/>
</dbReference>
<dbReference type="PANTHER" id="PTHR14187:SF5">
    <property type="entry name" value="HEAT SHOCK 70 KDA PROTEIN 12A"/>
    <property type="match status" value="1"/>
</dbReference>
<evidence type="ECO:0008006" key="3">
    <source>
        <dbReference type="Google" id="ProtNLM"/>
    </source>
</evidence>
<dbReference type="PRINTS" id="PR00301">
    <property type="entry name" value="HEATSHOCK70"/>
</dbReference>
<protein>
    <recommendedName>
        <fullName evidence="3">Actin-like ATPase domain-containing protein</fullName>
    </recommendedName>
</protein>
<dbReference type="Gene3D" id="3.30.420.40">
    <property type="match status" value="2"/>
</dbReference>
<proteinExistence type="predicted"/>
<keyword evidence="2" id="KW-1185">Reference proteome</keyword>
<evidence type="ECO:0000313" key="2">
    <source>
        <dbReference type="Proteomes" id="UP000286921"/>
    </source>
</evidence>
<dbReference type="Proteomes" id="UP000286921">
    <property type="component" value="Unassembled WGS sequence"/>
</dbReference>
<name>A0A401KID1_ASPAW</name>
<dbReference type="PANTHER" id="PTHR14187">
    <property type="entry name" value="ALPHA KINASE/ELONGATION FACTOR 2 KINASE"/>
    <property type="match status" value="1"/>
</dbReference>
<organism evidence="1 2">
    <name type="scientific">Aspergillus awamori</name>
    <name type="common">Black koji mold</name>
    <dbReference type="NCBI Taxonomy" id="105351"/>
    <lineage>
        <taxon>Eukaryota</taxon>
        <taxon>Fungi</taxon>
        <taxon>Dikarya</taxon>
        <taxon>Ascomycota</taxon>
        <taxon>Pezizomycotina</taxon>
        <taxon>Eurotiomycetes</taxon>
        <taxon>Eurotiomycetidae</taxon>
        <taxon>Eurotiales</taxon>
        <taxon>Aspergillaceae</taxon>
        <taxon>Aspergillus</taxon>
    </lineage>
</organism>
<dbReference type="AlphaFoldDB" id="A0A401KID1"/>
<dbReference type="SUPFAM" id="SSF53067">
    <property type="entry name" value="Actin-like ATPase domain"/>
    <property type="match status" value="2"/>
</dbReference>
<evidence type="ECO:0000313" key="1">
    <source>
        <dbReference type="EMBL" id="GCB18905.1"/>
    </source>
</evidence>
<sequence length="562" mass="62821">MSSLSAERKMIVGVDFGTEKTCVPYALWNKRRPRVPDIIKSFAISRNHVFPTMLAYLQDKSVAWAHDARNGKDPVFKWLKLFLYDQEHPILRETPNPALPDGVSSERLVSDYLRQLYARIQKLIVSLRLSAEIGTDFWFSRPAGWSADNQEIFAKAVRDAGFTSKENDNLFFLTEAEAAALYLMHHEDFEAVSAKPPKPQPPSSSLPHRIDQLTECPFVKPEDGRILVCDIGGGTTDVGAFHIQGTGPDAVYEPLGKSSGVNCGVAAMDAAVRQHVKKQPPHTFGLVRPLNEALLDMICDLKCQFDGTEEDPIPVDVTGLITVPPGVLRKSLNSTVVAIIELIMANIVPPRPLEPPVSVVFITGGGSRVPYLIKQIRQRLEHMVTLHHLDQYEAMSVSWGATFRGILGRAIPRLKFDASYGLQAAEEAIVRKGSISREQSSPHWFIRKDQAVEIEHQNELFLDIHYRAGDAPITIINLLQHAAEFPDANDGDSKRMPPLGFHLQRLNFSRLMRVGDEYCVQVRIVWKVTYSERHAIVKFTAQSENALLGEQEVPLVGYRLVA</sequence>
<dbReference type="STRING" id="105351.A0A401KID1"/>
<accession>A0A401KID1</accession>
<dbReference type="EMBL" id="BDHI01000001">
    <property type="protein sequence ID" value="GCB18905.1"/>
    <property type="molecule type" value="Genomic_DNA"/>
</dbReference>